<dbReference type="EMBL" id="FNBP01000002">
    <property type="protein sequence ID" value="SDF48234.1"/>
    <property type="molecule type" value="Genomic_DNA"/>
</dbReference>
<dbReference type="GO" id="GO:0003677">
    <property type="term" value="F:DNA binding"/>
    <property type="evidence" value="ECO:0007669"/>
    <property type="project" value="UniProtKB-KW"/>
</dbReference>
<reference evidence="8" key="1">
    <citation type="submission" date="2016-10" db="EMBL/GenBank/DDBJ databases">
        <authorList>
            <person name="Varghese N."/>
            <person name="Submissions S."/>
        </authorList>
    </citation>
    <scope>NUCLEOTIDE SEQUENCE [LARGE SCALE GENOMIC DNA]</scope>
    <source>
        <strain evidence="8">DSM 16477</strain>
    </source>
</reference>
<proteinExistence type="inferred from homology"/>
<dbReference type="GO" id="GO:0015074">
    <property type="term" value="P:DNA integration"/>
    <property type="evidence" value="ECO:0007669"/>
    <property type="project" value="UniProtKB-KW"/>
</dbReference>
<dbReference type="InterPro" id="IPR009057">
    <property type="entry name" value="Homeodomain-like_sf"/>
</dbReference>
<keyword evidence="2" id="KW-0229">DNA integration</keyword>
<keyword evidence="4" id="KW-0233">DNA recombination</keyword>
<evidence type="ECO:0000313" key="7">
    <source>
        <dbReference type="EMBL" id="SDF48234.1"/>
    </source>
</evidence>
<feature type="active site" description="O-(5'-phospho-DNA)-serine intermediate" evidence="5">
    <location>
        <position position="9"/>
    </location>
</feature>
<dbReference type="SUPFAM" id="SSF53041">
    <property type="entry name" value="Resolvase-like"/>
    <property type="match status" value="1"/>
</dbReference>
<dbReference type="AlphaFoldDB" id="A0A1G7LFX5"/>
<dbReference type="Gene3D" id="3.40.50.1390">
    <property type="entry name" value="Resolvase, N-terminal catalytic domain"/>
    <property type="match status" value="1"/>
</dbReference>
<feature type="domain" description="Resolvase/invertase-type recombinase catalytic" evidence="6">
    <location>
        <begin position="1"/>
        <end position="138"/>
    </location>
</feature>
<dbReference type="GO" id="GO:0000150">
    <property type="term" value="F:DNA strand exchange activity"/>
    <property type="evidence" value="ECO:0007669"/>
    <property type="project" value="InterPro"/>
</dbReference>
<evidence type="ECO:0000256" key="4">
    <source>
        <dbReference type="ARBA" id="ARBA00023172"/>
    </source>
</evidence>
<evidence type="ECO:0000256" key="2">
    <source>
        <dbReference type="ARBA" id="ARBA00022908"/>
    </source>
</evidence>
<evidence type="ECO:0000256" key="1">
    <source>
        <dbReference type="ARBA" id="ARBA00009913"/>
    </source>
</evidence>
<dbReference type="InterPro" id="IPR036162">
    <property type="entry name" value="Resolvase-like_N_sf"/>
</dbReference>
<gene>
    <name evidence="7" type="ORF">SAMN04489759_102288</name>
</gene>
<dbReference type="PANTHER" id="PTHR30461:SF26">
    <property type="entry name" value="RESOLVASE HOMOLOG YNEB"/>
    <property type="match status" value="1"/>
</dbReference>
<dbReference type="Pfam" id="PF02796">
    <property type="entry name" value="HTH_7"/>
    <property type="match status" value="1"/>
</dbReference>
<dbReference type="OrthoDB" id="2290206at2"/>
<name>A0A1G7LFX5_9RHOB</name>
<organism evidence="7 8">
    <name type="scientific">Sulfitobacter delicatus</name>
    <dbReference type="NCBI Taxonomy" id="218672"/>
    <lineage>
        <taxon>Bacteria</taxon>
        <taxon>Pseudomonadati</taxon>
        <taxon>Pseudomonadota</taxon>
        <taxon>Alphaproteobacteria</taxon>
        <taxon>Rhodobacterales</taxon>
        <taxon>Roseobacteraceae</taxon>
        <taxon>Sulfitobacter</taxon>
    </lineage>
</organism>
<comment type="similarity">
    <text evidence="1">Belongs to the site-specific recombinase resolvase family.</text>
</comment>
<protein>
    <submittedName>
        <fullName evidence="7">Site-specific DNA recombinase</fullName>
    </submittedName>
</protein>
<dbReference type="InterPro" id="IPR050639">
    <property type="entry name" value="SSR_resolvase"/>
</dbReference>
<dbReference type="CDD" id="cd03768">
    <property type="entry name" value="SR_ResInv"/>
    <property type="match status" value="1"/>
</dbReference>
<evidence type="ECO:0000256" key="5">
    <source>
        <dbReference type="PIRSR" id="PIRSR606118-50"/>
    </source>
</evidence>
<dbReference type="InterPro" id="IPR006118">
    <property type="entry name" value="Recombinase_CS"/>
</dbReference>
<accession>A0A1G7LFX5</accession>
<evidence type="ECO:0000313" key="8">
    <source>
        <dbReference type="Proteomes" id="UP000199399"/>
    </source>
</evidence>
<dbReference type="PANTHER" id="PTHR30461">
    <property type="entry name" value="DNA-INVERTASE FROM LAMBDOID PROPHAGE"/>
    <property type="match status" value="1"/>
</dbReference>
<evidence type="ECO:0000259" key="6">
    <source>
        <dbReference type="PROSITE" id="PS51736"/>
    </source>
</evidence>
<dbReference type="InterPro" id="IPR006120">
    <property type="entry name" value="Resolvase_HTH_dom"/>
</dbReference>
<dbReference type="SUPFAM" id="SSF46689">
    <property type="entry name" value="Homeodomain-like"/>
    <property type="match status" value="1"/>
</dbReference>
<dbReference type="Gene3D" id="1.10.10.60">
    <property type="entry name" value="Homeodomain-like"/>
    <property type="match status" value="1"/>
</dbReference>
<sequence>MLVGYARTSTLEQDAGLEAQVRDLTAVGCEQIYQEKVSSVGERQQLDAAISSLRVGDKLVVCKLDRLARSVRHLGDLLEELEVKGAGVVILSMGGQQVDTTTATGRMMLNVMASVAQFEREMMLERQREGIQKAKAEGKYTGRKPTAMAKTDAALSLLKSGMSKATVCEQLGISRASLYRILSAAKDPT</sequence>
<dbReference type="PROSITE" id="PS51736">
    <property type="entry name" value="RECOMBINASES_3"/>
    <property type="match status" value="1"/>
</dbReference>
<dbReference type="Pfam" id="PF00239">
    <property type="entry name" value="Resolvase"/>
    <property type="match status" value="1"/>
</dbReference>
<keyword evidence="8" id="KW-1185">Reference proteome</keyword>
<dbReference type="Proteomes" id="UP000199399">
    <property type="component" value="Unassembled WGS sequence"/>
</dbReference>
<keyword evidence="3" id="KW-0238">DNA-binding</keyword>
<dbReference type="STRING" id="218672.SAMN04489759_102288"/>
<dbReference type="SMART" id="SM00857">
    <property type="entry name" value="Resolvase"/>
    <property type="match status" value="1"/>
</dbReference>
<dbReference type="RefSeq" id="WP_093739683.1">
    <property type="nucleotide sequence ID" value="NZ_FNBP01000002.1"/>
</dbReference>
<dbReference type="PROSITE" id="PS00398">
    <property type="entry name" value="RECOMBINASES_2"/>
    <property type="match status" value="1"/>
</dbReference>
<evidence type="ECO:0000256" key="3">
    <source>
        <dbReference type="ARBA" id="ARBA00023125"/>
    </source>
</evidence>
<dbReference type="InterPro" id="IPR006119">
    <property type="entry name" value="Resolv_N"/>
</dbReference>